<dbReference type="Pfam" id="PF03234">
    <property type="entry name" value="CDC37_N"/>
    <property type="match status" value="1"/>
</dbReference>
<protein>
    <recommendedName>
        <fullName evidence="5">Hsp90 chaperone protein kinase-targeting subunit</fullName>
    </recommendedName>
</protein>
<dbReference type="EMBL" id="KE504224">
    <property type="protein sequence ID" value="EPS94735.1"/>
    <property type="molecule type" value="Genomic_DNA"/>
</dbReference>
<proteinExistence type="inferred from homology"/>
<dbReference type="SMART" id="SM01069">
    <property type="entry name" value="CDC37_C"/>
    <property type="match status" value="1"/>
</dbReference>
<dbReference type="SMART" id="SM01070">
    <property type="entry name" value="CDC37_M"/>
    <property type="match status" value="1"/>
</dbReference>
<dbReference type="InterPro" id="IPR013855">
    <property type="entry name" value="Cdc37_N_dom"/>
</dbReference>
<dbReference type="Pfam" id="PF08564">
    <property type="entry name" value="CDC37_C"/>
    <property type="match status" value="1"/>
</dbReference>
<keyword evidence="3" id="KW-0963">Cytoplasm</keyword>
<dbReference type="PANTHER" id="PTHR12800">
    <property type="entry name" value="CDC37-RELATED"/>
    <property type="match status" value="1"/>
</dbReference>
<dbReference type="PANTHER" id="PTHR12800:SF4">
    <property type="entry name" value="HSP90 CO-CHAPERONE CDC37"/>
    <property type="match status" value="1"/>
</dbReference>
<keyword evidence="4" id="KW-0143">Chaperone</keyword>
<dbReference type="GO" id="GO:0005509">
    <property type="term" value="F:calcium ion binding"/>
    <property type="evidence" value="ECO:0007669"/>
    <property type="project" value="InterPro"/>
</dbReference>
<reference evidence="7 8" key="1">
    <citation type="journal article" date="2012" name="Science">
        <title>The Paleozoic origin of enzymatic lignin decomposition reconstructed from 31 fungal genomes.</title>
        <authorList>
            <person name="Floudas D."/>
            <person name="Binder M."/>
            <person name="Riley R."/>
            <person name="Barry K."/>
            <person name="Blanchette R.A."/>
            <person name="Henrissat B."/>
            <person name="Martinez A.T."/>
            <person name="Otillar R."/>
            <person name="Spatafora J.W."/>
            <person name="Yadav J.S."/>
            <person name="Aerts A."/>
            <person name="Benoit I."/>
            <person name="Boyd A."/>
            <person name="Carlson A."/>
            <person name="Copeland A."/>
            <person name="Coutinho P.M."/>
            <person name="de Vries R.P."/>
            <person name="Ferreira P."/>
            <person name="Findley K."/>
            <person name="Foster B."/>
            <person name="Gaskell J."/>
            <person name="Glotzer D."/>
            <person name="Gorecki P."/>
            <person name="Heitman J."/>
            <person name="Hesse C."/>
            <person name="Hori C."/>
            <person name="Igarashi K."/>
            <person name="Jurgens J.A."/>
            <person name="Kallen N."/>
            <person name="Kersten P."/>
            <person name="Kohler A."/>
            <person name="Kuees U."/>
            <person name="Kumar T.K.A."/>
            <person name="Kuo A."/>
            <person name="LaButti K."/>
            <person name="Larrondo L.F."/>
            <person name="Lindquist E."/>
            <person name="Ling A."/>
            <person name="Lombard V."/>
            <person name="Lucas S."/>
            <person name="Lundell T."/>
            <person name="Martin R."/>
            <person name="McLaughlin D.J."/>
            <person name="Morgenstern I."/>
            <person name="Morin E."/>
            <person name="Murat C."/>
            <person name="Nagy L.G."/>
            <person name="Nolan M."/>
            <person name="Ohm R.A."/>
            <person name="Patyshakuliyeva A."/>
            <person name="Rokas A."/>
            <person name="Ruiz-Duenas F.J."/>
            <person name="Sabat G."/>
            <person name="Salamov A."/>
            <person name="Samejima M."/>
            <person name="Schmutz J."/>
            <person name="Slot J.C."/>
            <person name="St John F."/>
            <person name="Stenlid J."/>
            <person name="Sun H."/>
            <person name="Sun S."/>
            <person name="Syed K."/>
            <person name="Tsang A."/>
            <person name="Wiebenga A."/>
            <person name="Young D."/>
            <person name="Pisabarro A."/>
            <person name="Eastwood D.C."/>
            <person name="Martin F."/>
            <person name="Cullen D."/>
            <person name="Grigoriev I.V."/>
            <person name="Hibbett D.S."/>
        </authorList>
    </citation>
    <scope>NUCLEOTIDE SEQUENCE</scope>
    <source>
        <strain evidence="8">FP-58527</strain>
    </source>
</reference>
<dbReference type="OrthoDB" id="440202at2759"/>
<dbReference type="InterPro" id="IPR038189">
    <property type="entry name" value="Cdc37_Hsp90-bd_sf"/>
</dbReference>
<comment type="similarity">
    <text evidence="2">Belongs to the CDC37 family.</text>
</comment>
<dbReference type="SMART" id="SM01071">
    <property type="entry name" value="CDC37_N"/>
    <property type="match status" value="1"/>
</dbReference>
<dbReference type="GO" id="GO:0006457">
    <property type="term" value="P:protein folding"/>
    <property type="evidence" value="ECO:0007669"/>
    <property type="project" value="TreeGrafter"/>
</dbReference>
<evidence type="ECO:0000256" key="3">
    <source>
        <dbReference type="ARBA" id="ARBA00022490"/>
    </source>
</evidence>
<evidence type="ECO:0000256" key="5">
    <source>
        <dbReference type="ARBA" id="ARBA00031396"/>
    </source>
</evidence>
<dbReference type="Gene3D" id="1.20.58.610">
    <property type="entry name" value="Cdc37, Hsp90 binding domain"/>
    <property type="match status" value="1"/>
</dbReference>
<organism evidence="7 8">
    <name type="scientific">Fomitopsis schrenkii</name>
    <name type="common">Brown rot fungus</name>
    <dbReference type="NCBI Taxonomy" id="2126942"/>
    <lineage>
        <taxon>Eukaryota</taxon>
        <taxon>Fungi</taxon>
        <taxon>Dikarya</taxon>
        <taxon>Basidiomycota</taxon>
        <taxon>Agaricomycotina</taxon>
        <taxon>Agaricomycetes</taxon>
        <taxon>Polyporales</taxon>
        <taxon>Fomitopsis</taxon>
    </lineage>
</organism>
<evidence type="ECO:0000313" key="8">
    <source>
        <dbReference type="Proteomes" id="UP000015241"/>
    </source>
</evidence>
<dbReference type="STRING" id="743788.S8EYZ3"/>
<evidence type="ECO:0000256" key="4">
    <source>
        <dbReference type="ARBA" id="ARBA00023186"/>
    </source>
</evidence>
<dbReference type="Proteomes" id="UP000015241">
    <property type="component" value="Unassembled WGS sequence"/>
</dbReference>
<dbReference type="PROSITE" id="PS50222">
    <property type="entry name" value="EF_HAND_2"/>
    <property type="match status" value="1"/>
</dbReference>
<dbReference type="eggNOG" id="KOG2260">
    <property type="taxonomic scope" value="Eukaryota"/>
</dbReference>
<dbReference type="GO" id="GO:0005737">
    <property type="term" value="C:cytoplasm"/>
    <property type="evidence" value="ECO:0007669"/>
    <property type="project" value="UniProtKB-SubCell"/>
</dbReference>
<dbReference type="GO" id="GO:0019901">
    <property type="term" value="F:protein kinase binding"/>
    <property type="evidence" value="ECO:0007669"/>
    <property type="project" value="InterPro"/>
</dbReference>
<gene>
    <name evidence="7" type="ORF">FOMPIDRAFT_1026086</name>
</gene>
<dbReference type="SUPFAM" id="SSF101391">
    <property type="entry name" value="Hsp90 co-chaperone CDC37"/>
    <property type="match status" value="1"/>
</dbReference>
<sequence>MPLNYSKWDALEISDDSDIEGHPNVDHKSLVRWKQRDIHEKREIRKRRITQLEADISCNQVLEPRLRTIVDEVAAQGPPRFSALTEQFRTSPSPDKPPTNAPEQKTYDEMLLSLMLQVWEDVKKTGVEGDDPKLGDALVAGLHKHIRQLGEHQEKLKEEFKQLDEEGQKKITSDDIHEGFESHYVPPQPAPPPIKGALVDKPKHTSKAATTEFEVINPKGVQTAEAVATSSEASSVTEDDELPELTPSLEKFSRLPLRGYEESWEFIKGHRDVMVPGASDALLVAAFTAESNGQFRYAQQCVNQSLLIQYCEKLGGDGVRVFFRKMIDRDPRASAVFEKDVADTYAHLKERVRISKAEATAAEGQEQIQLVPEDPSQKISFNIPDGPPPEHLQLEGEGLEDVNIEDVRKMLQLRWDVFEGFAPELQEALASQELEKVNKVLGDMKVDEAEQVVKMLDIAGILNFSEGGIRDETAHEDQGKAAA</sequence>
<dbReference type="InterPro" id="IPR013874">
    <property type="entry name" value="Cdc37_Hsp90-bd"/>
</dbReference>
<evidence type="ECO:0000256" key="1">
    <source>
        <dbReference type="ARBA" id="ARBA00004496"/>
    </source>
</evidence>
<dbReference type="GO" id="GO:0051087">
    <property type="term" value="F:protein-folding chaperone binding"/>
    <property type="evidence" value="ECO:0007669"/>
    <property type="project" value="TreeGrafter"/>
</dbReference>
<comment type="subcellular location">
    <subcellularLocation>
        <location evidence="1">Cytoplasm</location>
    </subcellularLocation>
</comment>
<evidence type="ECO:0000313" key="7">
    <source>
        <dbReference type="EMBL" id="EPS94735.1"/>
    </source>
</evidence>
<keyword evidence="8" id="KW-1185">Reference proteome</keyword>
<evidence type="ECO:0000256" key="2">
    <source>
        <dbReference type="ARBA" id="ARBA00006222"/>
    </source>
</evidence>
<accession>S8EYZ3</accession>
<feature type="domain" description="EF-hand" evidence="6">
    <location>
        <begin position="151"/>
        <end position="186"/>
    </location>
</feature>
<dbReference type="InterPro" id="IPR002048">
    <property type="entry name" value="EF_hand_dom"/>
</dbReference>
<evidence type="ECO:0000259" key="6">
    <source>
        <dbReference type="PROSITE" id="PS50222"/>
    </source>
</evidence>
<dbReference type="HOGENOM" id="CLU_033261_0_0_1"/>
<dbReference type="InterPro" id="IPR013873">
    <property type="entry name" value="Cdc37_C"/>
</dbReference>
<dbReference type="Pfam" id="PF08565">
    <property type="entry name" value="CDC37_M"/>
    <property type="match status" value="1"/>
</dbReference>
<dbReference type="InParanoid" id="S8EYZ3"/>
<dbReference type="GO" id="GO:0031072">
    <property type="term" value="F:heat shock protein binding"/>
    <property type="evidence" value="ECO:0007669"/>
    <property type="project" value="TreeGrafter"/>
</dbReference>
<name>S8EYZ3_FOMSC</name>
<dbReference type="InterPro" id="IPR004918">
    <property type="entry name" value="Cdc37"/>
</dbReference>
<dbReference type="AlphaFoldDB" id="S8EYZ3"/>
<dbReference type="GO" id="GO:0051082">
    <property type="term" value="F:unfolded protein binding"/>
    <property type="evidence" value="ECO:0007669"/>
    <property type="project" value="TreeGrafter"/>
</dbReference>
<dbReference type="FunCoup" id="S8EYZ3">
    <property type="interactions" value="469"/>
</dbReference>
<dbReference type="GO" id="GO:0050821">
    <property type="term" value="P:protein stabilization"/>
    <property type="evidence" value="ECO:0007669"/>
    <property type="project" value="TreeGrafter"/>
</dbReference>